<evidence type="ECO:0000256" key="2">
    <source>
        <dbReference type="ARBA" id="ARBA00022729"/>
    </source>
</evidence>
<comment type="caution">
    <text evidence="4">The sequence shown here is derived from an EMBL/GenBank/DDBJ whole genome shotgun (WGS) entry which is preliminary data.</text>
</comment>
<gene>
    <name evidence="4" type="ORF">TSAR_002169</name>
</gene>
<evidence type="ECO:0000313" key="4">
    <source>
        <dbReference type="EMBL" id="OXU28028.1"/>
    </source>
</evidence>
<accession>A0A232FC61</accession>
<dbReference type="PANTHER" id="PTHR24369">
    <property type="entry name" value="ANTIGEN BSP, PUTATIVE-RELATED"/>
    <property type="match status" value="1"/>
</dbReference>
<dbReference type="AlphaFoldDB" id="A0A232FC61"/>
<evidence type="ECO:0000313" key="5">
    <source>
        <dbReference type="Proteomes" id="UP000215335"/>
    </source>
</evidence>
<dbReference type="Gene3D" id="3.80.10.10">
    <property type="entry name" value="Ribonuclease Inhibitor"/>
    <property type="match status" value="2"/>
</dbReference>
<dbReference type="STRING" id="543379.A0A232FC61"/>
<evidence type="ECO:0000256" key="3">
    <source>
        <dbReference type="ARBA" id="ARBA00022737"/>
    </source>
</evidence>
<dbReference type="EMBL" id="NNAY01000490">
    <property type="protein sequence ID" value="OXU28028.1"/>
    <property type="molecule type" value="Genomic_DNA"/>
</dbReference>
<dbReference type="InterPro" id="IPR050541">
    <property type="entry name" value="LRR_TM_domain-containing"/>
</dbReference>
<evidence type="ECO:0000256" key="1">
    <source>
        <dbReference type="ARBA" id="ARBA00022614"/>
    </source>
</evidence>
<protein>
    <recommendedName>
        <fullName evidence="6">LRRCT domain-containing protein</fullName>
    </recommendedName>
</protein>
<dbReference type="InterPro" id="IPR032675">
    <property type="entry name" value="LRR_dom_sf"/>
</dbReference>
<keyword evidence="1" id="KW-0433">Leucine-rich repeat</keyword>
<keyword evidence="2" id="KW-0732">Signal</keyword>
<keyword evidence="5" id="KW-1185">Reference proteome</keyword>
<proteinExistence type="predicted"/>
<name>A0A232FC61_9HYME</name>
<dbReference type="PANTHER" id="PTHR24369:SF210">
    <property type="entry name" value="CHAOPTIN-RELATED"/>
    <property type="match status" value="1"/>
</dbReference>
<keyword evidence="3" id="KW-0677">Repeat</keyword>
<dbReference type="OrthoDB" id="6343311at2759"/>
<dbReference type="InterPro" id="IPR003591">
    <property type="entry name" value="Leu-rich_rpt_typical-subtyp"/>
</dbReference>
<dbReference type="PROSITE" id="PS51450">
    <property type="entry name" value="LRR"/>
    <property type="match status" value="1"/>
</dbReference>
<evidence type="ECO:0008006" key="6">
    <source>
        <dbReference type="Google" id="ProtNLM"/>
    </source>
</evidence>
<dbReference type="SUPFAM" id="SSF52058">
    <property type="entry name" value="L domain-like"/>
    <property type="match status" value="1"/>
</dbReference>
<dbReference type="SMART" id="SM00369">
    <property type="entry name" value="LRR_TYP"/>
    <property type="match status" value="2"/>
</dbReference>
<reference evidence="4 5" key="1">
    <citation type="journal article" date="2017" name="Curr. Biol.">
        <title>The Evolution of Venom by Co-option of Single-Copy Genes.</title>
        <authorList>
            <person name="Martinson E.O."/>
            <person name="Mrinalini"/>
            <person name="Kelkar Y.D."/>
            <person name="Chang C.H."/>
            <person name="Werren J.H."/>
        </authorList>
    </citation>
    <scope>NUCLEOTIDE SEQUENCE [LARGE SCALE GENOMIC DNA]</scope>
    <source>
        <strain evidence="4 5">Alberta</strain>
        <tissue evidence="4">Whole body</tissue>
    </source>
</reference>
<sequence>MNNCPGGILKTLLSKSSSNSAATPQHKQHCLLTDFREASDERHTNELICSLGLPLLWNVESSITVRALTIQNWQSETLDPAAILSKLPFLRRFTIDNGTLSRILAPFPPEARFLEVTVEITDTALRALPRRAFADLPALRRLDLRNNALVHIDPRDFIDVPTLQDVYLAGNQWSCDDESSSWFANATFGSLVQRIVDREELRCSTPHKGRPLLPVMEVIQRLREECRQLEVCECELVYVVNSAGPGLQARQRQFMAFASVNCSHRGFTDMPAFLPANTTTLHLEGNKISDLTPLKSNPVYKRVLDLYLDNNDVESVALLDGTYWLEQFRLLSLRGNKLTDFPTYALENVLPHSENAVSLYLGNNPWRCDCQFTPGFQELLIKYGNLVKDISDVRCSATGNGEFGNKQIRELSRTEICVPPDDDYWLYPLDILNVLLGSLIFLILGKLLYDYWSFKRTGKLPWLVARIP</sequence>
<dbReference type="InterPro" id="IPR001611">
    <property type="entry name" value="Leu-rich_rpt"/>
</dbReference>
<dbReference type="Pfam" id="PF13855">
    <property type="entry name" value="LRR_8"/>
    <property type="match status" value="1"/>
</dbReference>
<dbReference type="Proteomes" id="UP000215335">
    <property type="component" value="Unassembled WGS sequence"/>
</dbReference>
<organism evidence="4 5">
    <name type="scientific">Trichomalopsis sarcophagae</name>
    <dbReference type="NCBI Taxonomy" id="543379"/>
    <lineage>
        <taxon>Eukaryota</taxon>
        <taxon>Metazoa</taxon>
        <taxon>Ecdysozoa</taxon>
        <taxon>Arthropoda</taxon>
        <taxon>Hexapoda</taxon>
        <taxon>Insecta</taxon>
        <taxon>Pterygota</taxon>
        <taxon>Neoptera</taxon>
        <taxon>Endopterygota</taxon>
        <taxon>Hymenoptera</taxon>
        <taxon>Apocrita</taxon>
        <taxon>Proctotrupomorpha</taxon>
        <taxon>Chalcidoidea</taxon>
        <taxon>Pteromalidae</taxon>
        <taxon>Pteromalinae</taxon>
        <taxon>Trichomalopsis</taxon>
    </lineage>
</organism>
<dbReference type="GO" id="GO:0005886">
    <property type="term" value="C:plasma membrane"/>
    <property type="evidence" value="ECO:0007669"/>
    <property type="project" value="TreeGrafter"/>
</dbReference>